<name>A0AAD2A8J0_9LAMI</name>
<evidence type="ECO:0000256" key="4">
    <source>
        <dbReference type="ARBA" id="ARBA00023163"/>
    </source>
</evidence>
<evidence type="ECO:0000256" key="5">
    <source>
        <dbReference type="ARBA" id="ARBA00023242"/>
    </source>
</evidence>
<evidence type="ECO:0000256" key="1">
    <source>
        <dbReference type="ARBA" id="ARBA00004123"/>
    </source>
</evidence>
<keyword evidence="7" id="KW-0812">Transmembrane</keyword>
<comment type="subcellular location">
    <subcellularLocation>
        <location evidence="1">Nucleus</location>
    </subcellularLocation>
</comment>
<feature type="domain" description="NAC" evidence="8">
    <location>
        <begin position="9"/>
        <end position="163"/>
    </location>
</feature>
<dbReference type="GO" id="GO:0005634">
    <property type="term" value="C:nucleus"/>
    <property type="evidence" value="ECO:0007669"/>
    <property type="project" value="UniProtKB-SubCell"/>
</dbReference>
<gene>
    <name evidence="9" type="ORF">FPE_LOCUS31210</name>
</gene>
<dbReference type="GO" id="GO:0006355">
    <property type="term" value="P:regulation of DNA-templated transcription"/>
    <property type="evidence" value="ECO:0007669"/>
    <property type="project" value="InterPro"/>
</dbReference>
<keyword evidence="2" id="KW-0805">Transcription regulation</keyword>
<feature type="region of interest" description="Disordered" evidence="6">
    <location>
        <begin position="168"/>
        <end position="207"/>
    </location>
</feature>
<evidence type="ECO:0000256" key="6">
    <source>
        <dbReference type="SAM" id="MobiDB-lite"/>
    </source>
</evidence>
<evidence type="ECO:0000256" key="2">
    <source>
        <dbReference type="ARBA" id="ARBA00023015"/>
    </source>
</evidence>
<keyword evidence="10" id="KW-1185">Reference proteome</keyword>
<dbReference type="PROSITE" id="PS51005">
    <property type="entry name" value="NAC"/>
    <property type="match status" value="1"/>
</dbReference>
<protein>
    <recommendedName>
        <fullName evidence="8">NAC domain-containing protein</fullName>
    </recommendedName>
</protein>
<proteinExistence type="predicted"/>
<dbReference type="EMBL" id="OU503055">
    <property type="protein sequence ID" value="CAI9783689.1"/>
    <property type="molecule type" value="Genomic_DNA"/>
</dbReference>
<dbReference type="PANTHER" id="PTHR31744">
    <property type="entry name" value="PROTEIN CUP-SHAPED COTYLEDON 2-RELATED"/>
    <property type="match status" value="1"/>
</dbReference>
<dbReference type="Gene3D" id="2.170.150.80">
    <property type="entry name" value="NAC domain"/>
    <property type="match status" value="1"/>
</dbReference>
<evidence type="ECO:0000256" key="3">
    <source>
        <dbReference type="ARBA" id="ARBA00023125"/>
    </source>
</evidence>
<feature type="transmembrane region" description="Helical" evidence="7">
    <location>
        <begin position="294"/>
        <end position="320"/>
    </location>
</feature>
<feature type="compositionally biased region" description="Acidic residues" evidence="6">
    <location>
        <begin position="190"/>
        <end position="200"/>
    </location>
</feature>
<keyword evidence="7" id="KW-1133">Transmembrane helix</keyword>
<keyword evidence="3" id="KW-0238">DNA-binding</keyword>
<dbReference type="SUPFAM" id="SSF101941">
    <property type="entry name" value="NAC domain"/>
    <property type="match status" value="1"/>
</dbReference>
<dbReference type="AlphaFoldDB" id="A0AAD2A8J0"/>
<accession>A0AAD2A8J0</accession>
<dbReference type="InterPro" id="IPR036093">
    <property type="entry name" value="NAC_dom_sf"/>
</dbReference>
<keyword evidence="5" id="KW-0539">Nucleus</keyword>
<evidence type="ECO:0000313" key="10">
    <source>
        <dbReference type="Proteomes" id="UP000834106"/>
    </source>
</evidence>
<evidence type="ECO:0000259" key="8">
    <source>
        <dbReference type="PROSITE" id="PS51005"/>
    </source>
</evidence>
<evidence type="ECO:0000313" key="9">
    <source>
        <dbReference type="EMBL" id="CAI9783689.1"/>
    </source>
</evidence>
<reference evidence="9" key="1">
    <citation type="submission" date="2023-05" db="EMBL/GenBank/DDBJ databases">
        <authorList>
            <person name="Huff M."/>
        </authorList>
    </citation>
    <scope>NUCLEOTIDE SEQUENCE</scope>
</reference>
<keyword evidence="7" id="KW-0472">Membrane</keyword>
<dbReference type="GO" id="GO:0003677">
    <property type="term" value="F:DNA binding"/>
    <property type="evidence" value="ECO:0007669"/>
    <property type="project" value="UniProtKB-KW"/>
</dbReference>
<dbReference type="InterPro" id="IPR003441">
    <property type="entry name" value="NAC-dom"/>
</dbReference>
<sequence>MNKTIDFSLPPGFRFHPTDEELMFYLKNKVSSSTSQLASLIADTDLYKLNPWELPDKAYFGDSEWFFFSPRDRKYPNGVRPNRTATSGYWKATGKDKPILSSLASRCVGVKKALVFYKGRPPKGTKTEWMMDEYRLLNTSHQCTTNKRSMRLDDWVLCRVRHKSYIPESGKHNGGSSSSFESPLPCDLEEHGEEEEDDENYTNNNTKNMDHLKDYGIIFQESEAAVNGNGQQDLEGWTYKQPSMSNGNYDIKMNSCVNDALETIKRVLSLGALDEQEQSECPNKRSCYLSTSRAGLALAVGIAMVAAALGLAAGAGSFAVDLETEWIQFSQKRQHCRFGSRPPPLVASLIRLQQAWASLGADATGCWELCCRR</sequence>
<organism evidence="9 10">
    <name type="scientific">Fraxinus pennsylvanica</name>
    <dbReference type="NCBI Taxonomy" id="56036"/>
    <lineage>
        <taxon>Eukaryota</taxon>
        <taxon>Viridiplantae</taxon>
        <taxon>Streptophyta</taxon>
        <taxon>Embryophyta</taxon>
        <taxon>Tracheophyta</taxon>
        <taxon>Spermatophyta</taxon>
        <taxon>Magnoliopsida</taxon>
        <taxon>eudicotyledons</taxon>
        <taxon>Gunneridae</taxon>
        <taxon>Pentapetalae</taxon>
        <taxon>asterids</taxon>
        <taxon>lamiids</taxon>
        <taxon>Lamiales</taxon>
        <taxon>Oleaceae</taxon>
        <taxon>Oleeae</taxon>
        <taxon>Fraxinus</taxon>
    </lineage>
</organism>
<dbReference type="Pfam" id="PF02365">
    <property type="entry name" value="NAM"/>
    <property type="match status" value="1"/>
</dbReference>
<dbReference type="PANTHER" id="PTHR31744:SF233">
    <property type="entry name" value="NAC DOMAIN-CONTAINING PROTEIN 72-LIKE"/>
    <property type="match status" value="1"/>
</dbReference>
<dbReference type="Proteomes" id="UP000834106">
    <property type="component" value="Chromosome 20"/>
</dbReference>
<keyword evidence="4" id="KW-0804">Transcription</keyword>
<evidence type="ECO:0000256" key="7">
    <source>
        <dbReference type="SAM" id="Phobius"/>
    </source>
</evidence>